<feature type="region of interest" description="Disordered" evidence="3">
    <location>
        <begin position="189"/>
        <end position="208"/>
    </location>
</feature>
<dbReference type="EC" id="2.1.1.171" evidence="4"/>
<keyword evidence="1 4" id="KW-0489">Methyltransferase</keyword>
<evidence type="ECO:0000313" key="4">
    <source>
        <dbReference type="EMBL" id="RYV50248.1"/>
    </source>
</evidence>
<organism evidence="4 5">
    <name type="scientific">Pengzhenrongella frigida</name>
    <dbReference type="NCBI Taxonomy" id="1259133"/>
    <lineage>
        <taxon>Bacteria</taxon>
        <taxon>Bacillati</taxon>
        <taxon>Actinomycetota</taxon>
        <taxon>Actinomycetes</taxon>
        <taxon>Micrococcales</taxon>
        <taxon>Pengzhenrongella</taxon>
    </lineage>
</organism>
<dbReference type="NCBIfam" id="TIGR00095">
    <property type="entry name" value="16S rRNA (guanine(966)-N(2))-methyltransferase RsmD"/>
    <property type="match status" value="1"/>
</dbReference>
<protein>
    <submittedName>
        <fullName evidence="4">16S rRNA (Guanine(966)-N(2))-methyltransferase RsmD</fullName>
        <ecNumber evidence="4">2.1.1.171</ecNumber>
    </submittedName>
</protein>
<dbReference type="AlphaFoldDB" id="A0A4Q5MX76"/>
<dbReference type="PROSITE" id="PS00092">
    <property type="entry name" value="N6_MTASE"/>
    <property type="match status" value="1"/>
</dbReference>
<gene>
    <name evidence="4" type="primary">rsmD</name>
    <name evidence="4" type="ORF">EUA98_14590</name>
</gene>
<dbReference type="EMBL" id="SDWW01000038">
    <property type="protein sequence ID" value="RYV50248.1"/>
    <property type="molecule type" value="Genomic_DNA"/>
</dbReference>
<dbReference type="Proteomes" id="UP000293764">
    <property type="component" value="Unassembled WGS sequence"/>
</dbReference>
<evidence type="ECO:0000313" key="5">
    <source>
        <dbReference type="Proteomes" id="UP000293764"/>
    </source>
</evidence>
<dbReference type="CDD" id="cd02440">
    <property type="entry name" value="AdoMet_MTases"/>
    <property type="match status" value="1"/>
</dbReference>
<dbReference type="GO" id="GO:0003676">
    <property type="term" value="F:nucleic acid binding"/>
    <property type="evidence" value="ECO:0007669"/>
    <property type="project" value="InterPro"/>
</dbReference>
<keyword evidence="5" id="KW-1185">Reference proteome</keyword>
<dbReference type="PANTHER" id="PTHR43542">
    <property type="entry name" value="METHYLTRANSFERASE"/>
    <property type="match status" value="1"/>
</dbReference>
<sequence length="208" mass="21360">MTRIVAGTVGGRTLRVPPAGTRPTSDRVREALFSRLAHLGVLDGAHVVDLYAGSGALGLEAASRGAAAVTLVDSARPAADVCRRNVADLALTGVRVVAEKAERFVLRPVAPPWDLVFLDPPYDLAEDDLAGVLGGLVGAAGQHAGPALAAGAVVVVERSSRSPEPRWPEGLEQTDRRSYGDTVVWFASPADGDEAATHGPGSSAPSSA</sequence>
<dbReference type="SUPFAM" id="SSF53335">
    <property type="entry name" value="S-adenosyl-L-methionine-dependent methyltransferases"/>
    <property type="match status" value="1"/>
</dbReference>
<dbReference type="InterPro" id="IPR029063">
    <property type="entry name" value="SAM-dependent_MTases_sf"/>
</dbReference>
<reference evidence="4 5" key="1">
    <citation type="submission" date="2019-01" db="EMBL/GenBank/DDBJ databases">
        <title>Novel species of Cellulomonas.</title>
        <authorList>
            <person name="Liu Q."/>
            <person name="Xin Y.-H."/>
        </authorList>
    </citation>
    <scope>NUCLEOTIDE SEQUENCE [LARGE SCALE GENOMIC DNA]</scope>
    <source>
        <strain evidence="4 5">HLT2-17</strain>
    </source>
</reference>
<proteinExistence type="predicted"/>
<dbReference type="PIRSF" id="PIRSF004553">
    <property type="entry name" value="CHP00095"/>
    <property type="match status" value="1"/>
</dbReference>
<comment type="caution">
    <text evidence="4">The sequence shown here is derived from an EMBL/GenBank/DDBJ whole genome shotgun (WGS) entry which is preliminary data.</text>
</comment>
<evidence type="ECO:0000256" key="1">
    <source>
        <dbReference type="ARBA" id="ARBA00022603"/>
    </source>
</evidence>
<name>A0A4Q5MX76_9MICO</name>
<dbReference type="Pfam" id="PF03602">
    <property type="entry name" value="Cons_hypoth95"/>
    <property type="match status" value="1"/>
</dbReference>
<evidence type="ECO:0000256" key="3">
    <source>
        <dbReference type="SAM" id="MobiDB-lite"/>
    </source>
</evidence>
<dbReference type="GO" id="GO:0052913">
    <property type="term" value="F:16S rRNA (guanine(966)-N(2))-methyltransferase activity"/>
    <property type="evidence" value="ECO:0007669"/>
    <property type="project" value="UniProtKB-EC"/>
</dbReference>
<accession>A0A4Q5MX76</accession>
<dbReference type="Gene3D" id="3.40.50.150">
    <property type="entry name" value="Vaccinia Virus protein VP39"/>
    <property type="match status" value="1"/>
</dbReference>
<dbReference type="PANTHER" id="PTHR43542:SF1">
    <property type="entry name" value="METHYLTRANSFERASE"/>
    <property type="match status" value="1"/>
</dbReference>
<evidence type="ECO:0000256" key="2">
    <source>
        <dbReference type="ARBA" id="ARBA00022679"/>
    </source>
</evidence>
<dbReference type="OrthoDB" id="9803017at2"/>
<dbReference type="InterPro" id="IPR004398">
    <property type="entry name" value="RNA_MeTrfase_RsmD"/>
</dbReference>
<dbReference type="RefSeq" id="WP_130103422.1">
    <property type="nucleotide sequence ID" value="NZ_SDWW01000038.1"/>
</dbReference>
<keyword evidence="2 4" id="KW-0808">Transferase</keyword>
<dbReference type="InterPro" id="IPR002052">
    <property type="entry name" value="DNA_methylase_N6_adenine_CS"/>
</dbReference>